<feature type="transmembrane region" description="Helical" evidence="8">
    <location>
        <begin position="62"/>
        <end position="82"/>
    </location>
</feature>
<organism evidence="10 11">
    <name type="scientific">Cnuella takakiae</name>
    <dbReference type="NCBI Taxonomy" id="1302690"/>
    <lineage>
        <taxon>Bacteria</taxon>
        <taxon>Pseudomonadati</taxon>
        <taxon>Bacteroidota</taxon>
        <taxon>Chitinophagia</taxon>
        <taxon>Chitinophagales</taxon>
        <taxon>Chitinophagaceae</taxon>
        <taxon>Cnuella</taxon>
    </lineage>
</organism>
<accession>A0A1M4ZWP5</accession>
<evidence type="ECO:0000256" key="6">
    <source>
        <dbReference type="ARBA" id="ARBA00023065"/>
    </source>
</evidence>
<dbReference type="GO" id="GO:1902600">
    <property type="term" value="P:proton transmembrane transport"/>
    <property type="evidence" value="ECO:0007669"/>
    <property type="project" value="InterPro"/>
</dbReference>
<keyword evidence="3" id="KW-0050">Antiport</keyword>
<feature type="transmembrane region" description="Helical" evidence="8">
    <location>
        <begin position="30"/>
        <end position="50"/>
    </location>
</feature>
<name>A0A1M4ZWP5_9BACT</name>
<evidence type="ECO:0000256" key="4">
    <source>
        <dbReference type="ARBA" id="ARBA00022692"/>
    </source>
</evidence>
<gene>
    <name evidence="10" type="ORF">SAMN05444008_10621</name>
</gene>
<proteinExistence type="predicted"/>
<dbReference type="EMBL" id="FQUO01000006">
    <property type="protein sequence ID" value="SHF22438.1"/>
    <property type="molecule type" value="Genomic_DNA"/>
</dbReference>
<dbReference type="PANTHER" id="PTHR32507:SF8">
    <property type="entry name" value="CNH1P"/>
    <property type="match status" value="1"/>
</dbReference>
<feature type="transmembrane region" description="Helical" evidence="8">
    <location>
        <begin position="198"/>
        <end position="221"/>
    </location>
</feature>
<dbReference type="Proteomes" id="UP000184368">
    <property type="component" value="Unassembled WGS sequence"/>
</dbReference>
<feature type="transmembrane region" description="Helical" evidence="8">
    <location>
        <begin position="290"/>
        <end position="309"/>
    </location>
</feature>
<keyword evidence="4 8" id="KW-0812">Transmembrane</keyword>
<keyword evidence="5 8" id="KW-1133">Transmembrane helix</keyword>
<dbReference type="OrthoDB" id="9810860at2"/>
<feature type="domain" description="Cation/H+ exchanger transmembrane" evidence="9">
    <location>
        <begin position="20"/>
        <end position="402"/>
    </location>
</feature>
<keyword evidence="6" id="KW-0406">Ion transport</keyword>
<dbReference type="GO" id="GO:0005886">
    <property type="term" value="C:plasma membrane"/>
    <property type="evidence" value="ECO:0007669"/>
    <property type="project" value="UniProtKB-SubCell"/>
</dbReference>
<evidence type="ECO:0000256" key="7">
    <source>
        <dbReference type="ARBA" id="ARBA00023136"/>
    </source>
</evidence>
<evidence type="ECO:0000256" key="5">
    <source>
        <dbReference type="ARBA" id="ARBA00022989"/>
    </source>
</evidence>
<comment type="subcellular location">
    <subcellularLocation>
        <location evidence="1">Cell membrane</location>
        <topology evidence="1">Multi-pass membrane protein</topology>
    </subcellularLocation>
</comment>
<feature type="transmembrane region" description="Helical" evidence="8">
    <location>
        <begin position="315"/>
        <end position="336"/>
    </location>
</feature>
<feature type="transmembrane region" description="Helical" evidence="8">
    <location>
        <begin position="94"/>
        <end position="117"/>
    </location>
</feature>
<evidence type="ECO:0000256" key="3">
    <source>
        <dbReference type="ARBA" id="ARBA00022449"/>
    </source>
</evidence>
<keyword evidence="2" id="KW-0813">Transport</keyword>
<protein>
    <submittedName>
        <fullName evidence="10">Sodium/proton antiporter, CPA1 family</fullName>
    </submittedName>
</protein>
<dbReference type="GO" id="GO:0015297">
    <property type="term" value="F:antiporter activity"/>
    <property type="evidence" value="ECO:0007669"/>
    <property type="project" value="UniProtKB-KW"/>
</dbReference>
<dbReference type="AlphaFoldDB" id="A0A1M4ZWP5"/>
<reference evidence="10 11" key="1">
    <citation type="submission" date="2016-11" db="EMBL/GenBank/DDBJ databases">
        <authorList>
            <person name="Jaros S."/>
            <person name="Januszkiewicz K."/>
            <person name="Wedrychowicz H."/>
        </authorList>
    </citation>
    <scope>NUCLEOTIDE SEQUENCE [LARGE SCALE GENOMIC DNA]</scope>
    <source>
        <strain evidence="10 11">DSM 26897</strain>
    </source>
</reference>
<keyword evidence="7 8" id="KW-0472">Membrane</keyword>
<evidence type="ECO:0000256" key="2">
    <source>
        <dbReference type="ARBA" id="ARBA00022448"/>
    </source>
</evidence>
<evidence type="ECO:0000313" key="10">
    <source>
        <dbReference type="EMBL" id="SHF22438.1"/>
    </source>
</evidence>
<dbReference type="Pfam" id="PF00999">
    <property type="entry name" value="Na_H_Exchanger"/>
    <property type="match status" value="1"/>
</dbReference>
<evidence type="ECO:0000256" key="8">
    <source>
        <dbReference type="SAM" id="Phobius"/>
    </source>
</evidence>
<feature type="transmembrane region" description="Helical" evidence="8">
    <location>
        <begin position="252"/>
        <end position="269"/>
    </location>
</feature>
<dbReference type="STRING" id="1302690.BUE76_09935"/>
<dbReference type="InterPro" id="IPR006153">
    <property type="entry name" value="Cation/H_exchanger_TM"/>
</dbReference>
<evidence type="ECO:0000313" key="11">
    <source>
        <dbReference type="Proteomes" id="UP000184368"/>
    </source>
</evidence>
<sequence>MSSYIIIITLIGFAALGMAWMPALSKRTRISYAILYVLLGMIIYLAFGWLLPLPDPLSESELTVHLTELVVIISLMGTGLKIDTPFSFKRWAVPFRLVSITMLLSIFGVMAIGIYLLGLDPPSALLLGAALAPTDPVLASDVQVGPPLEGTQDNVKFSLTAEAGMNDGTAFPFTWLAIALASTQTEGSLWSHWIGYDLLYRIAAGVGLGFLLGKLLAYLLFNFSEKKGILDMQDGFVATSATLLVYGLTEMIHGYGFMAVFVAAITLRNSEMHHQYHTKLHEFSDQVERALVAIVLILFGGSLVMGILNNLSWQMALFGFAFVLLIRPLTGLIGLIGTKPHRKEKMAISFFGIKGIGSFFYLAFALNEVHFTGQKELWSIGAFVVLLSILVHGFTATPVMQKVEAQFTRKPKSKGQNQPGKKE</sequence>
<keyword evidence="11" id="KW-1185">Reference proteome</keyword>
<feature type="transmembrane region" description="Helical" evidence="8">
    <location>
        <begin position="348"/>
        <end position="366"/>
    </location>
</feature>
<evidence type="ECO:0000256" key="1">
    <source>
        <dbReference type="ARBA" id="ARBA00004651"/>
    </source>
</evidence>
<dbReference type="RefSeq" id="WP_073042176.1">
    <property type="nucleotide sequence ID" value="NZ_FQUO01000006.1"/>
</dbReference>
<feature type="transmembrane region" description="Helical" evidence="8">
    <location>
        <begin position="378"/>
        <end position="400"/>
    </location>
</feature>
<feature type="transmembrane region" description="Helical" evidence="8">
    <location>
        <begin position="6"/>
        <end position="23"/>
    </location>
</feature>
<dbReference type="PANTHER" id="PTHR32507">
    <property type="entry name" value="NA(+)/H(+) ANTIPORTER 1"/>
    <property type="match status" value="1"/>
</dbReference>
<evidence type="ECO:0000259" key="9">
    <source>
        <dbReference type="Pfam" id="PF00999"/>
    </source>
</evidence>